<evidence type="ECO:0000313" key="2">
    <source>
        <dbReference type="Proteomes" id="UP000325315"/>
    </source>
</evidence>
<gene>
    <name evidence="1" type="ORF">EPI10_023196</name>
</gene>
<dbReference type="Proteomes" id="UP000325315">
    <property type="component" value="Unassembled WGS sequence"/>
</dbReference>
<dbReference type="EMBL" id="SMMG02000005">
    <property type="protein sequence ID" value="KAA3472746.1"/>
    <property type="molecule type" value="Genomic_DNA"/>
</dbReference>
<accession>A0A5B6VTZ5</accession>
<proteinExistence type="predicted"/>
<sequence length="63" mass="7393">MWRLRCTHSIFHVLQLGLPVDGPVVIRLVHAINWKGIYAKLLERQDQNGLVKKKLRWAQYGLD</sequence>
<evidence type="ECO:0000313" key="1">
    <source>
        <dbReference type="EMBL" id="KAA3472746.1"/>
    </source>
</evidence>
<name>A0A5B6VTZ5_9ROSI</name>
<organism evidence="1 2">
    <name type="scientific">Gossypium australe</name>
    <dbReference type="NCBI Taxonomy" id="47621"/>
    <lineage>
        <taxon>Eukaryota</taxon>
        <taxon>Viridiplantae</taxon>
        <taxon>Streptophyta</taxon>
        <taxon>Embryophyta</taxon>
        <taxon>Tracheophyta</taxon>
        <taxon>Spermatophyta</taxon>
        <taxon>Magnoliopsida</taxon>
        <taxon>eudicotyledons</taxon>
        <taxon>Gunneridae</taxon>
        <taxon>Pentapetalae</taxon>
        <taxon>rosids</taxon>
        <taxon>malvids</taxon>
        <taxon>Malvales</taxon>
        <taxon>Malvaceae</taxon>
        <taxon>Malvoideae</taxon>
        <taxon>Gossypium</taxon>
    </lineage>
</organism>
<protein>
    <submittedName>
        <fullName evidence="1">Uncharacterized protein</fullName>
    </submittedName>
</protein>
<dbReference type="AlphaFoldDB" id="A0A5B6VTZ5"/>
<keyword evidence="2" id="KW-1185">Reference proteome</keyword>
<comment type="caution">
    <text evidence="1">The sequence shown here is derived from an EMBL/GenBank/DDBJ whole genome shotgun (WGS) entry which is preliminary data.</text>
</comment>
<reference evidence="2" key="1">
    <citation type="journal article" date="2019" name="Plant Biotechnol. J.">
        <title>Genome sequencing of the Australian wild diploid species Gossypium australe highlights disease resistance and delayed gland morphogenesis.</title>
        <authorList>
            <person name="Cai Y."/>
            <person name="Cai X."/>
            <person name="Wang Q."/>
            <person name="Wang P."/>
            <person name="Zhang Y."/>
            <person name="Cai C."/>
            <person name="Xu Y."/>
            <person name="Wang K."/>
            <person name="Zhou Z."/>
            <person name="Wang C."/>
            <person name="Geng S."/>
            <person name="Li B."/>
            <person name="Dong Q."/>
            <person name="Hou Y."/>
            <person name="Wang H."/>
            <person name="Ai P."/>
            <person name="Liu Z."/>
            <person name="Yi F."/>
            <person name="Sun M."/>
            <person name="An G."/>
            <person name="Cheng J."/>
            <person name="Zhang Y."/>
            <person name="Shi Q."/>
            <person name="Xie Y."/>
            <person name="Shi X."/>
            <person name="Chang Y."/>
            <person name="Huang F."/>
            <person name="Chen Y."/>
            <person name="Hong S."/>
            <person name="Mi L."/>
            <person name="Sun Q."/>
            <person name="Zhang L."/>
            <person name="Zhou B."/>
            <person name="Peng R."/>
            <person name="Zhang X."/>
            <person name="Liu F."/>
        </authorList>
    </citation>
    <scope>NUCLEOTIDE SEQUENCE [LARGE SCALE GENOMIC DNA]</scope>
    <source>
        <strain evidence="2">cv. PA1801</strain>
    </source>
</reference>